<protein>
    <submittedName>
        <fullName evidence="1">Uncharacterized protein</fullName>
    </submittedName>
</protein>
<reference evidence="1 2" key="1">
    <citation type="journal article" date="2021" name="Plant Biotechnol. J.">
        <title>Multi-omics assisted identification of the key and species-specific regulatory components of drought-tolerant mechanisms in Gossypium stocksii.</title>
        <authorList>
            <person name="Yu D."/>
            <person name="Ke L."/>
            <person name="Zhang D."/>
            <person name="Wu Y."/>
            <person name="Sun Y."/>
            <person name="Mei J."/>
            <person name="Sun J."/>
            <person name="Sun Y."/>
        </authorList>
    </citation>
    <scope>NUCLEOTIDE SEQUENCE [LARGE SCALE GENOMIC DNA]</scope>
    <source>
        <strain evidence="2">cv. E1</strain>
        <tissue evidence="1">Leaf</tissue>
    </source>
</reference>
<accession>A0A9D3WI81</accession>
<sequence>MSSMCSTEGSEATTADKTAKTGIFSTSAYERNKYVRFECESDASSKCQNIVQNPEKLEALGYQSASKYSPNPTPLKLSDEMQTPGTVFPSNVGIFANGKTRIRSEYVHLVLTFESGWECLSVKCNEERAIELQRDV</sequence>
<dbReference type="EMBL" id="JAIQCV010000001">
    <property type="protein sequence ID" value="KAH1129365.1"/>
    <property type="molecule type" value="Genomic_DNA"/>
</dbReference>
<name>A0A9D3WI81_9ROSI</name>
<dbReference type="PANTHER" id="PTHR33318:SF7">
    <property type="entry name" value="PROTEIN JASON"/>
    <property type="match status" value="1"/>
</dbReference>
<dbReference type="InterPro" id="IPR039300">
    <property type="entry name" value="JASON"/>
</dbReference>
<proteinExistence type="predicted"/>
<organism evidence="1 2">
    <name type="scientific">Gossypium stocksii</name>
    <dbReference type="NCBI Taxonomy" id="47602"/>
    <lineage>
        <taxon>Eukaryota</taxon>
        <taxon>Viridiplantae</taxon>
        <taxon>Streptophyta</taxon>
        <taxon>Embryophyta</taxon>
        <taxon>Tracheophyta</taxon>
        <taxon>Spermatophyta</taxon>
        <taxon>Magnoliopsida</taxon>
        <taxon>eudicotyledons</taxon>
        <taxon>Gunneridae</taxon>
        <taxon>Pentapetalae</taxon>
        <taxon>rosids</taxon>
        <taxon>malvids</taxon>
        <taxon>Malvales</taxon>
        <taxon>Malvaceae</taxon>
        <taxon>Malvoideae</taxon>
        <taxon>Gossypium</taxon>
    </lineage>
</organism>
<dbReference type="PANTHER" id="PTHR33318">
    <property type="entry name" value="ASPARTYL/GLUTAMYL-TRNA(ASN/GLN) AMIDOTRANSFERASE SUBUNIT"/>
    <property type="match status" value="1"/>
</dbReference>
<keyword evidence="2" id="KW-1185">Reference proteome</keyword>
<dbReference type="OrthoDB" id="1932581at2759"/>
<dbReference type="Proteomes" id="UP000828251">
    <property type="component" value="Unassembled WGS sequence"/>
</dbReference>
<gene>
    <name evidence="1" type="ORF">J1N35_000743</name>
</gene>
<dbReference type="AlphaFoldDB" id="A0A9D3WI81"/>
<evidence type="ECO:0000313" key="1">
    <source>
        <dbReference type="EMBL" id="KAH1129365.1"/>
    </source>
</evidence>
<evidence type="ECO:0000313" key="2">
    <source>
        <dbReference type="Proteomes" id="UP000828251"/>
    </source>
</evidence>
<comment type="caution">
    <text evidence="1">The sequence shown here is derived from an EMBL/GenBank/DDBJ whole genome shotgun (WGS) entry which is preliminary data.</text>
</comment>
<dbReference type="GO" id="GO:0007142">
    <property type="term" value="P:male meiosis II"/>
    <property type="evidence" value="ECO:0007669"/>
    <property type="project" value="InterPro"/>
</dbReference>